<dbReference type="PANTHER" id="PTHR46696:SF1">
    <property type="entry name" value="CYTOCHROME P450 YJIB-RELATED"/>
    <property type="match status" value="1"/>
</dbReference>
<dbReference type="OrthoDB" id="54272at2"/>
<gene>
    <name evidence="3" type="ORF">A6F49_00465</name>
</gene>
<dbReference type="Gene3D" id="1.10.630.10">
    <property type="entry name" value="Cytochrome P450"/>
    <property type="match status" value="1"/>
</dbReference>
<dbReference type="InterPro" id="IPR029039">
    <property type="entry name" value="Flavoprotein-like_sf"/>
</dbReference>
<dbReference type="InterPro" id="IPR008254">
    <property type="entry name" value="Flavodoxin/NO_synth"/>
</dbReference>
<evidence type="ECO:0000313" key="4">
    <source>
        <dbReference type="Proteomes" id="UP000078292"/>
    </source>
</evidence>
<dbReference type="Gene3D" id="3.40.50.720">
    <property type="entry name" value="NAD(P)-binding Rossmann-like Domain"/>
    <property type="match status" value="1"/>
</dbReference>
<dbReference type="PRINTS" id="PR00359">
    <property type="entry name" value="BP450"/>
</dbReference>
<dbReference type="Pfam" id="PF00067">
    <property type="entry name" value="p450"/>
    <property type="match status" value="1"/>
</dbReference>
<dbReference type="Gene3D" id="3.40.50.360">
    <property type="match status" value="1"/>
</dbReference>
<dbReference type="EMBL" id="LXEY01000101">
    <property type="protein sequence ID" value="OAV53997.1"/>
    <property type="molecule type" value="Genomic_DNA"/>
</dbReference>
<feature type="domain" description="Flavodoxin-like" evidence="2">
    <location>
        <begin position="875"/>
        <end position="1015"/>
    </location>
</feature>
<sequence>MTTPHHHGKPAPVADWVTIEELYRDPFPTFERLRSEGGVHWIPAIGRYLITSYDAVHDTELDQETFSANEEGSLMIRAMGHSMLRKDDPEHRVERQAWQPVMRPSVVKKTWAPIFERNAQRYLNELKAKGPGADLVWDFAAPFAGENLRAVTGLHNVTQQDLQRWSQTMIDATGNYADDPVVWAKGEASYNEVDEALDEMLAWHKKHQDDSMLSALVRLPDYQMPVESIRANLKMTIGGGLNEPRDAIGVAAWALMQNPDQLALVQADPAKWDAVFDEAIRWVAPIGMYSRQTTRDVVLQGTFLPAGAKLGISLLSANRDEQYWKNPERFDLTRTGEGAHLAFGKGVHVCLGAWVARAQFAAALPKLFSELPNLDLIPNQPAEAGGWVFRGMDLLPVRWDAEEPAVGQSEARPAHVAIVGSGPSGSYTAQAIKRRMPDARVTIFDKSPTPFGLVRSGVAADHQGTKDVEVQFSQLFERQGVEFIGSTTVTTGQPLDDVAIHGRPSFHAPKVSTMHADGAEVTLQQLRDTHDAVVVATGLSADNKLAIDGADAPQVYGAGKIARLLNADAEQHQATTQLPTLGETTTVVGNGNVAMDMIRLLASTPEQLAASDIDEPTHAALTQDLHTINVIGRSDVTAAKFDTVMLREITDLPGITHTVTGFDAEAVSDDARAKLVAELAARPVEPDARMKINWYFGHTPEAVVTADDAIEAISLSSSTMSFMIGTTSVITAIGFHGADTEQLLKISHDARETGRVADGLYAAGWLRRGPVGTIPSQRTDARELAEVIATDLAAAGTKQVTGLPALRNHLARSTTWDGWLMIDAYEKTNTDAPRPRTKLIDVRRRRFIAASATQMPRSQQPQHAVELNNEHLPPLTIAYATESGNAELVAEELVRALADRANATAIDMSTLQPVDFQTTTPMLVITSSYDEGELPTGIRELYARLLAEGTQLNSLHYALFGLGDRSYEFYSKGADLLDEAFHDLGARRIGDIGRHDAGGHILATDAATAWVATVINELLEAKLQEAVVVS</sequence>
<dbReference type="PANTHER" id="PTHR46696">
    <property type="entry name" value="P450, PUTATIVE (EUROFUNG)-RELATED"/>
    <property type="match status" value="1"/>
</dbReference>
<evidence type="ECO:0000313" key="3">
    <source>
        <dbReference type="EMBL" id="OAV53997.1"/>
    </source>
</evidence>
<name>A0A1B7LVR0_9MICC</name>
<dbReference type="Gene3D" id="3.50.50.60">
    <property type="entry name" value="FAD/NAD(P)-binding domain"/>
    <property type="match status" value="1"/>
</dbReference>
<dbReference type="PROSITE" id="PS00086">
    <property type="entry name" value="CYTOCHROME_P450"/>
    <property type="match status" value="1"/>
</dbReference>
<dbReference type="SUPFAM" id="SSF51971">
    <property type="entry name" value="Nucleotide-binding domain"/>
    <property type="match status" value="1"/>
</dbReference>
<dbReference type="InterPro" id="IPR002397">
    <property type="entry name" value="Cyt_P450_B"/>
</dbReference>
<proteinExistence type="inferred from homology"/>
<dbReference type="GO" id="GO:0004497">
    <property type="term" value="F:monooxygenase activity"/>
    <property type="evidence" value="ECO:0007669"/>
    <property type="project" value="UniProtKB-KW"/>
</dbReference>
<dbReference type="Proteomes" id="UP000078292">
    <property type="component" value="Unassembled WGS sequence"/>
</dbReference>
<dbReference type="PROSITE" id="PS50902">
    <property type="entry name" value="FLAVODOXIN_LIKE"/>
    <property type="match status" value="1"/>
</dbReference>
<dbReference type="InterPro" id="IPR001128">
    <property type="entry name" value="Cyt_P450"/>
</dbReference>
<reference evidence="3 4" key="1">
    <citation type="submission" date="2016-04" db="EMBL/GenBank/DDBJ databases">
        <title>First whole genome shotgun sequence of the bacterium Enteractinococcus sp. strain UASWS1574.</title>
        <authorList>
            <person name="Crovadore J."/>
            <person name="Chablais R."/>
            <person name="Lefort F."/>
        </authorList>
    </citation>
    <scope>NUCLEOTIDE SEQUENCE [LARGE SCALE GENOMIC DNA]</scope>
    <source>
        <strain evidence="3 4">UASWS1574</strain>
    </source>
</reference>
<accession>A0A1B7LVR0</accession>
<evidence type="ECO:0000259" key="2">
    <source>
        <dbReference type="PROSITE" id="PS50902"/>
    </source>
</evidence>
<dbReference type="InterPro" id="IPR017972">
    <property type="entry name" value="Cyt_P450_CS"/>
</dbReference>
<dbReference type="InterPro" id="IPR023753">
    <property type="entry name" value="FAD/NAD-binding_dom"/>
</dbReference>
<dbReference type="STRING" id="1837282.A6F49_00465"/>
<organism evidence="3 4">
    <name type="scientific">Enteractinococcus helveticum</name>
    <dbReference type="NCBI Taxonomy" id="1837282"/>
    <lineage>
        <taxon>Bacteria</taxon>
        <taxon>Bacillati</taxon>
        <taxon>Actinomycetota</taxon>
        <taxon>Actinomycetes</taxon>
        <taxon>Micrococcales</taxon>
        <taxon>Micrococcaceae</taxon>
    </lineage>
</organism>
<dbReference type="InterPro" id="IPR036396">
    <property type="entry name" value="Cyt_P450_sf"/>
</dbReference>
<dbReference type="SUPFAM" id="SSF52218">
    <property type="entry name" value="Flavoproteins"/>
    <property type="match status" value="1"/>
</dbReference>
<keyword evidence="3" id="KW-0560">Oxidoreductase</keyword>
<comment type="similarity">
    <text evidence="1">Belongs to the cytochrome P450 family.</text>
</comment>
<dbReference type="GO" id="GO:0005506">
    <property type="term" value="F:iron ion binding"/>
    <property type="evidence" value="ECO:0007669"/>
    <property type="project" value="InterPro"/>
</dbReference>
<dbReference type="GO" id="GO:0016705">
    <property type="term" value="F:oxidoreductase activity, acting on paired donors, with incorporation or reduction of molecular oxygen"/>
    <property type="evidence" value="ECO:0007669"/>
    <property type="project" value="InterPro"/>
</dbReference>
<dbReference type="InterPro" id="IPR036188">
    <property type="entry name" value="FAD/NAD-bd_sf"/>
</dbReference>
<dbReference type="RefSeq" id="WP_043055317.1">
    <property type="nucleotide sequence ID" value="NZ_LXEY01000101.1"/>
</dbReference>
<dbReference type="GO" id="GO:0010181">
    <property type="term" value="F:FMN binding"/>
    <property type="evidence" value="ECO:0007669"/>
    <property type="project" value="InterPro"/>
</dbReference>
<dbReference type="GO" id="GO:0020037">
    <property type="term" value="F:heme binding"/>
    <property type="evidence" value="ECO:0007669"/>
    <property type="project" value="InterPro"/>
</dbReference>
<dbReference type="Pfam" id="PF00258">
    <property type="entry name" value="Flavodoxin_1"/>
    <property type="match status" value="1"/>
</dbReference>
<dbReference type="AlphaFoldDB" id="A0A1B7LVR0"/>
<keyword evidence="3" id="KW-0503">Monooxygenase</keyword>
<evidence type="ECO:0000256" key="1">
    <source>
        <dbReference type="ARBA" id="ARBA00010617"/>
    </source>
</evidence>
<comment type="caution">
    <text evidence="3">The sequence shown here is derived from an EMBL/GenBank/DDBJ whole genome shotgun (WGS) entry which is preliminary data.</text>
</comment>
<protein>
    <submittedName>
        <fullName evidence="3">Monooxygenase</fullName>
    </submittedName>
</protein>
<keyword evidence="4" id="KW-1185">Reference proteome</keyword>
<dbReference type="Pfam" id="PF07992">
    <property type="entry name" value="Pyr_redox_2"/>
    <property type="match status" value="1"/>
</dbReference>
<dbReference type="SUPFAM" id="SSF48264">
    <property type="entry name" value="Cytochrome P450"/>
    <property type="match status" value="1"/>
</dbReference>